<dbReference type="PANTHER" id="PTHR33050:SF8">
    <property type="entry name" value="REVERSE TRANSCRIPTASE DOMAIN-CONTAINING PROTEIN"/>
    <property type="match status" value="1"/>
</dbReference>
<dbReference type="EMBL" id="BDGG01000020">
    <property type="protein sequence ID" value="GAV09051.1"/>
    <property type="molecule type" value="Genomic_DNA"/>
</dbReference>
<reference evidence="1 2" key="1">
    <citation type="journal article" date="2016" name="Nat. Commun.">
        <title>Extremotolerant tardigrade genome and improved radiotolerance of human cultured cells by tardigrade-unique protein.</title>
        <authorList>
            <person name="Hashimoto T."/>
            <person name="Horikawa D.D."/>
            <person name="Saito Y."/>
            <person name="Kuwahara H."/>
            <person name="Kozuka-Hata H."/>
            <person name="Shin-I T."/>
            <person name="Minakuchi Y."/>
            <person name="Ohishi K."/>
            <person name="Motoyama A."/>
            <person name="Aizu T."/>
            <person name="Enomoto A."/>
            <person name="Kondo K."/>
            <person name="Tanaka S."/>
            <person name="Hara Y."/>
            <person name="Koshikawa S."/>
            <person name="Sagara H."/>
            <person name="Miura T."/>
            <person name="Yokobori S."/>
            <person name="Miyagawa K."/>
            <person name="Suzuki Y."/>
            <person name="Kubo T."/>
            <person name="Oyama M."/>
            <person name="Kohara Y."/>
            <person name="Fujiyama A."/>
            <person name="Arakawa K."/>
            <person name="Katayama T."/>
            <person name="Toyoda A."/>
            <person name="Kunieda T."/>
        </authorList>
    </citation>
    <scope>NUCLEOTIDE SEQUENCE [LARGE SCALE GENOMIC DNA]</scope>
    <source>
        <strain evidence="1 2">YOKOZUNA-1</strain>
    </source>
</reference>
<dbReference type="AlphaFoldDB" id="A0A1D1W6M7"/>
<keyword evidence="2" id="KW-1185">Reference proteome</keyword>
<sequence>MLDLAHRLKRLDHTVYLNHDYRADLDCWKQFLPLWNGSASFLNPVWTPVSDMLLFTDAAGSIGCGGICGDAWFQLRWPEWVLRLNPPIAWLELVPVYLACVVWGSHWRGKRLQFYSDNQATVAVWKKFSSPHKGLLEIIRRIYFHAAKGNFTLRIQHIPGVANAIADSISRFQMDRFRELAHSAKTEPEPLDSNLTELSRSLHQSLNAPVGYLTEKSIDCSLPTWLQEPEELTEPEFDDFFLSA</sequence>
<name>A0A1D1W6M7_RAMVA</name>
<dbReference type="OrthoDB" id="10058284at2759"/>
<dbReference type="Proteomes" id="UP000186922">
    <property type="component" value="Unassembled WGS sequence"/>
</dbReference>
<dbReference type="InterPro" id="IPR052055">
    <property type="entry name" value="Hepadnavirus_pol/RT"/>
</dbReference>
<proteinExistence type="predicted"/>
<gene>
    <name evidence="1" type="primary">RvY_18651-1</name>
    <name evidence="1" type="synonym">RvY_18651.1</name>
    <name evidence="1" type="ORF">RvY_18651</name>
</gene>
<dbReference type="STRING" id="947166.A0A1D1W6M7"/>
<dbReference type="PANTHER" id="PTHR33050">
    <property type="entry name" value="REVERSE TRANSCRIPTASE DOMAIN-CONTAINING PROTEIN"/>
    <property type="match status" value="1"/>
</dbReference>
<comment type="caution">
    <text evidence="1">The sequence shown here is derived from an EMBL/GenBank/DDBJ whole genome shotgun (WGS) entry which is preliminary data.</text>
</comment>
<accession>A0A1D1W6M7</accession>
<organism evidence="1 2">
    <name type="scientific">Ramazzottius varieornatus</name>
    <name type="common">Water bear</name>
    <name type="synonym">Tardigrade</name>
    <dbReference type="NCBI Taxonomy" id="947166"/>
    <lineage>
        <taxon>Eukaryota</taxon>
        <taxon>Metazoa</taxon>
        <taxon>Ecdysozoa</taxon>
        <taxon>Tardigrada</taxon>
        <taxon>Eutardigrada</taxon>
        <taxon>Parachela</taxon>
        <taxon>Hypsibioidea</taxon>
        <taxon>Ramazzottiidae</taxon>
        <taxon>Ramazzottius</taxon>
    </lineage>
</organism>
<evidence type="ECO:0000313" key="2">
    <source>
        <dbReference type="Proteomes" id="UP000186922"/>
    </source>
</evidence>
<protein>
    <submittedName>
        <fullName evidence="1">Uncharacterized protein</fullName>
    </submittedName>
</protein>
<dbReference type="CDD" id="cd09275">
    <property type="entry name" value="RNase_HI_RT_DIRS1"/>
    <property type="match status" value="1"/>
</dbReference>
<evidence type="ECO:0000313" key="1">
    <source>
        <dbReference type="EMBL" id="GAV09051.1"/>
    </source>
</evidence>